<evidence type="ECO:0000256" key="2">
    <source>
        <dbReference type="ARBA" id="ARBA00024446"/>
    </source>
</evidence>
<dbReference type="SUPFAM" id="SSF143414">
    <property type="entry name" value="CcmK-like"/>
    <property type="match status" value="1"/>
</dbReference>
<feature type="domain" description="BMC circularly permuted" evidence="3">
    <location>
        <begin position="115"/>
        <end position="215"/>
    </location>
</feature>
<proteinExistence type="predicted"/>
<gene>
    <name evidence="4" type="primary">eutL</name>
    <name evidence="4" type="ORF">SPIROBIBN47_250095</name>
</gene>
<accession>A0A3P3XI78</accession>
<dbReference type="SMART" id="SM00877">
    <property type="entry name" value="BMC"/>
    <property type="match status" value="2"/>
</dbReference>
<dbReference type="InterPro" id="IPR000249">
    <property type="entry name" value="BMC_dom"/>
</dbReference>
<dbReference type="GO" id="GO:0031469">
    <property type="term" value="C:bacterial microcompartment"/>
    <property type="evidence" value="ECO:0007669"/>
    <property type="project" value="UniProtKB-SubCell"/>
</dbReference>
<dbReference type="AlphaFoldDB" id="A0A3P3XI78"/>
<dbReference type="Pfam" id="PF00936">
    <property type="entry name" value="BMC"/>
    <property type="match status" value="1"/>
</dbReference>
<sequence length="218" mass="22942">MSVLDPIFAHALAVRIIPKVSDEYARAIGLEPSQTSLGFITADNDDALYVSIDEATKMADVEVVYAHSFYAGARHSSGIYSGEIIAMLAGPDPTEVKAGLDAAIRYLETRALWYSADAHDGVAFFPHVVSRIGSYLASVSGLPEGASVAYLVAPPLEGSFALDAALKAAAVRIAAYTAPPSETNFMGAILTGEQSACEAAALTFQEAVLDVAQHPIMY</sequence>
<comment type="subcellular location">
    <subcellularLocation>
        <location evidence="1">Bacterial microcompartment</location>
    </subcellularLocation>
</comment>
<dbReference type="PROSITE" id="PS51931">
    <property type="entry name" value="BMC_CP"/>
    <property type="match status" value="2"/>
</dbReference>
<dbReference type="PIRSF" id="PIRSF012290">
    <property type="entry name" value="EutL_PduB"/>
    <property type="match status" value="1"/>
</dbReference>
<evidence type="ECO:0000259" key="3">
    <source>
        <dbReference type="PROSITE" id="PS51931"/>
    </source>
</evidence>
<evidence type="ECO:0000313" key="4">
    <source>
        <dbReference type="EMBL" id="SLM12588.1"/>
    </source>
</evidence>
<organism evidence="4">
    <name type="scientific">uncultured spirochete</name>
    <dbReference type="NCBI Taxonomy" id="156406"/>
    <lineage>
        <taxon>Bacteria</taxon>
        <taxon>Pseudomonadati</taxon>
        <taxon>Spirochaetota</taxon>
        <taxon>Spirochaetia</taxon>
        <taxon>Spirochaetales</taxon>
        <taxon>environmental samples</taxon>
    </lineage>
</organism>
<reference evidence="4" key="1">
    <citation type="submission" date="2017-02" db="EMBL/GenBank/DDBJ databases">
        <authorList>
            <person name="Regsiter A."/>
            <person name="William W."/>
        </authorList>
    </citation>
    <scope>NUCLEOTIDE SEQUENCE</scope>
    <source>
        <strain evidence="4">Bib</strain>
    </source>
</reference>
<dbReference type="InterPro" id="IPR044870">
    <property type="entry name" value="BMC_CP"/>
</dbReference>
<evidence type="ECO:0000256" key="1">
    <source>
        <dbReference type="ARBA" id="ARBA00024322"/>
    </source>
</evidence>
<keyword evidence="2" id="KW-1283">Bacterial microcompartment</keyword>
<dbReference type="Gene3D" id="3.30.70.1710">
    <property type="match status" value="2"/>
</dbReference>
<feature type="domain" description="BMC circularly permuted" evidence="3">
    <location>
        <begin position="1"/>
        <end position="113"/>
    </location>
</feature>
<dbReference type="NCBIfam" id="NF011934">
    <property type="entry name" value="PRK15405.1"/>
    <property type="match status" value="1"/>
</dbReference>
<name>A0A3P3XI78_9SPIR</name>
<protein>
    <submittedName>
        <fullName evidence="4">Putative carboxysome-related structural protein with putative role in ethanolamine utilization</fullName>
    </submittedName>
</protein>
<dbReference type="InterPro" id="IPR037233">
    <property type="entry name" value="CcmK-like_sf"/>
</dbReference>
<dbReference type="EMBL" id="FWDM01000018">
    <property type="protein sequence ID" value="SLM12588.1"/>
    <property type="molecule type" value="Genomic_DNA"/>
</dbReference>
<dbReference type="InterPro" id="IPR009193">
    <property type="entry name" value="EutL_PduB"/>
</dbReference>